<name>A0A0E9RZK1_ANGAN</name>
<reference evidence="1" key="2">
    <citation type="journal article" date="2015" name="Fish Shellfish Immunol.">
        <title>Early steps in the European eel (Anguilla anguilla)-Vibrio vulnificus interaction in the gills: Role of the RtxA13 toxin.</title>
        <authorList>
            <person name="Callol A."/>
            <person name="Pajuelo D."/>
            <person name="Ebbesson L."/>
            <person name="Teles M."/>
            <person name="MacKenzie S."/>
            <person name="Amaro C."/>
        </authorList>
    </citation>
    <scope>NUCLEOTIDE SEQUENCE</scope>
</reference>
<reference evidence="1" key="1">
    <citation type="submission" date="2014-11" db="EMBL/GenBank/DDBJ databases">
        <authorList>
            <person name="Amaro Gonzalez C."/>
        </authorList>
    </citation>
    <scope>NUCLEOTIDE SEQUENCE</scope>
</reference>
<evidence type="ECO:0000313" key="1">
    <source>
        <dbReference type="EMBL" id="JAH34664.1"/>
    </source>
</evidence>
<organism evidence="1">
    <name type="scientific">Anguilla anguilla</name>
    <name type="common">European freshwater eel</name>
    <name type="synonym">Muraena anguilla</name>
    <dbReference type="NCBI Taxonomy" id="7936"/>
    <lineage>
        <taxon>Eukaryota</taxon>
        <taxon>Metazoa</taxon>
        <taxon>Chordata</taxon>
        <taxon>Craniata</taxon>
        <taxon>Vertebrata</taxon>
        <taxon>Euteleostomi</taxon>
        <taxon>Actinopterygii</taxon>
        <taxon>Neopterygii</taxon>
        <taxon>Teleostei</taxon>
        <taxon>Anguilliformes</taxon>
        <taxon>Anguillidae</taxon>
        <taxon>Anguilla</taxon>
    </lineage>
</organism>
<dbReference type="EMBL" id="GBXM01073913">
    <property type="protein sequence ID" value="JAH34664.1"/>
    <property type="molecule type" value="Transcribed_RNA"/>
</dbReference>
<dbReference type="AlphaFoldDB" id="A0A0E9RZK1"/>
<sequence>MALPQGKFDGCEWWKCTKPLSDLSMLKLSLSVLIAVLEFRHVAGALFRPLSE</sequence>
<proteinExistence type="predicted"/>
<accession>A0A0E9RZK1</accession>
<protein>
    <submittedName>
        <fullName evidence="1">Uncharacterized protein</fullName>
    </submittedName>
</protein>